<feature type="transmembrane region" description="Helical" evidence="12">
    <location>
        <begin position="227"/>
        <end position="244"/>
    </location>
</feature>
<dbReference type="RefSeq" id="WP_224828857.1">
    <property type="nucleotide sequence ID" value="NZ_JAIVEF010000011.1"/>
</dbReference>
<feature type="transmembrane region" description="Helical" evidence="12">
    <location>
        <begin position="133"/>
        <end position="156"/>
    </location>
</feature>
<sequence length="279" mass="29034">MSYDSRTSGLPGPLARVGFPHLLAATVVLVTATILLGVAAKATGSGLACQANWPLCDGGLLNLFPANFPSFFEWIHRVVAMVAGFFIVGTALAAWWGAVDDPRVRYAVTLGLLLTPVQVLLGRETVLTYEMTILSLHFWTAVTIFALFAVAVALVWAPSLSAGHVTAAMAIGAAAVPVHVALSPLFIGSYTAVIQTAQYAAVLALLTAVIVGAIVGRRRYDGRPARAVVLAAPALAVAVLVLGRRAVMTFAPALDALYLFASVALFATLAAGVALGRRD</sequence>
<keyword evidence="4" id="KW-0479">Metal-binding</keyword>
<evidence type="ECO:0000313" key="14">
    <source>
        <dbReference type="Proteomes" id="UP001595925"/>
    </source>
</evidence>
<keyword evidence="6" id="KW-0560">Oxidoreductase</keyword>
<evidence type="ECO:0000256" key="11">
    <source>
        <dbReference type="ARBA" id="ARBA00023444"/>
    </source>
</evidence>
<evidence type="ECO:0000256" key="10">
    <source>
        <dbReference type="ARBA" id="ARBA00023157"/>
    </source>
</evidence>
<dbReference type="EMBL" id="JBHSJG010000026">
    <property type="protein sequence ID" value="MFC4987501.1"/>
    <property type="molecule type" value="Genomic_DNA"/>
</dbReference>
<evidence type="ECO:0000256" key="3">
    <source>
        <dbReference type="ARBA" id="ARBA00022692"/>
    </source>
</evidence>
<dbReference type="Proteomes" id="UP001595925">
    <property type="component" value="Unassembled WGS sequence"/>
</dbReference>
<gene>
    <name evidence="13" type="ORF">ACFPFO_06950</name>
</gene>
<evidence type="ECO:0000256" key="4">
    <source>
        <dbReference type="ARBA" id="ARBA00022723"/>
    </source>
</evidence>
<evidence type="ECO:0000256" key="12">
    <source>
        <dbReference type="SAM" id="Phobius"/>
    </source>
</evidence>
<evidence type="ECO:0000256" key="7">
    <source>
        <dbReference type="ARBA" id="ARBA00023004"/>
    </source>
</evidence>
<evidence type="ECO:0000256" key="8">
    <source>
        <dbReference type="ARBA" id="ARBA00023133"/>
    </source>
</evidence>
<proteinExistence type="predicted"/>
<dbReference type="GO" id="GO:0016020">
    <property type="term" value="C:membrane"/>
    <property type="evidence" value="ECO:0007669"/>
    <property type="project" value="UniProtKB-SubCell"/>
</dbReference>
<comment type="subcellular location">
    <subcellularLocation>
        <location evidence="1">Membrane</location>
        <topology evidence="1">Multi-pass membrane protein</topology>
    </subcellularLocation>
</comment>
<protein>
    <submittedName>
        <fullName evidence="13">COX15/CtaA family protein</fullName>
    </submittedName>
</protein>
<keyword evidence="10" id="KW-1015">Disulfide bond</keyword>
<accession>A0ABD5QCP8</accession>
<keyword evidence="2" id="KW-1003">Cell membrane</keyword>
<dbReference type="PANTHER" id="PTHR35457">
    <property type="entry name" value="HEME A SYNTHASE"/>
    <property type="match status" value="1"/>
</dbReference>
<keyword evidence="7" id="KW-0408">Iron</keyword>
<dbReference type="InterPro" id="IPR050450">
    <property type="entry name" value="COX15/CtaA_HemeA_synthase"/>
</dbReference>
<evidence type="ECO:0000256" key="1">
    <source>
        <dbReference type="ARBA" id="ARBA00004141"/>
    </source>
</evidence>
<dbReference type="PANTHER" id="PTHR35457:SF1">
    <property type="entry name" value="HEME A SYNTHASE"/>
    <property type="match status" value="1"/>
</dbReference>
<evidence type="ECO:0000256" key="6">
    <source>
        <dbReference type="ARBA" id="ARBA00023002"/>
    </source>
</evidence>
<name>A0ABD5QCP8_9EURY</name>
<evidence type="ECO:0000256" key="9">
    <source>
        <dbReference type="ARBA" id="ARBA00023136"/>
    </source>
</evidence>
<feature type="transmembrane region" description="Helical" evidence="12">
    <location>
        <begin position="256"/>
        <end position="276"/>
    </location>
</feature>
<keyword evidence="5 12" id="KW-1133">Transmembrane helix</keyword>
<feature type="transmembrane region" description="Helical" evidence="12">
    <location>
        <begin position="21"/>
        <end position="40"/>
    </location>
</feature>
<keyword evidence="9 12" id="KW-0472">Membrane</keyword>
<dbReference type="AlphaFoldDB" id="A0ABD5QCP8"/>
<organism evidence="13 14">
    <name type="scientific">Saliphagus infecundisoli</name>
    <dbReference type="NCBI Taxonomy" id="1849069"/>
    <lineage>
        <taxon>Archaea</taxon>
        <taxon>Methanobacteriati</taxon>
        <taxon>Methanobacteriota</taxon>
        <taxon>Stenosarchaea group</taxon>
        <taxon>Halobacteria</taxon>
        <taxon>Halobacteriales</taxon>
        <taxon>Natrialbaceae</taxon>
        <taxon>Saliphagus</taxon>
    </lineage>
</organism>
<keyword evidence="3 12" id="KW-0812">Transmembrane</keyword>
<evidence type="ECO:0000256" key="5">
    <source>
        <dbReference type="ARBA" id="ARBA00022989"/>
    </source>
</evidence>
<evidence type="ECO:0000313" key="13">
    <source>
        <dbReference type="EMBL" id="MFC4987501.1"/>
    </source>
</evidence>
<keyword evidence="14" id="KW-1185">Reference proteome</keyword>
<dbReference type="GO" id="GO:0016491">
    <property type="term" value="F:oxidoreductase activity"/>
    <property type="evidence" value="ECO:0007669"/>
    <property type="project" value="UniProtKB-KW"/>
</dbReference>
<keyword evidence="8" id="KW-0350">Heme biosynthesis</keyword>
<dbReference type="GO" id="GO:0046872">
    <property type="term" value="F:metal ion binding"/>
    <property type="evidence" value="ECO:0007669"/>
    <property type="project" value="UniProtKB-KW"/>
</dbReference>
<feature type="transmembrane region" description="Helical" evidence="12">
    <location>
        <begin position="196"/>
        <end position="215"/>
    </location>
</feature>
<feature type="transmembrane region" description="Helical" evidence="12">
    <location>
        <begin position="74"/>
        <end position="97"/>
    </location>
</feature>
<evidence type="ECO:0000256" key="2">
    <source>
        <dbReference type="ARBA" id="ARBA00022475"/>
    </source>
</evidence>
<dbReference type="GO" id="GO:0006783">
    <property type="term" value="P:heme biosynthetic process"/>
    <property type="evidence" value="ECO:0007669"/>
    <property type="project" value="UniProtKB-KW"/>
</dbReference>
<dbReference type="Pfam" id="PF02628">
    <property type="entry name" value="COX15-CtaA"/>
    <property type="match status" value="1"/>
</dbReference>
<feature type="transmembrane region" description="Helical" evidence="12">
    <location>
        <begin position="168"/>
        <end position="190"/>
    </location>
</feature>
<comment type="pathway">
    <text evidence="11">Porphyrin-containing compound metabolism.</text>
</comment>
<feature type="transmembrane region" description="Helical" evidence="12">
    <location>
        <begin position="104"/>
        <end position="121"/>
    </location>
</feature>
<dbReference type="InterPro" id="IPR003780">
    <property type="entry name" value="COX15/CtaA_fam"/>
</dbReference>
<comment type="caution">
    <text evidence="13">The sequence shown here is derived from an EMBL/GenBank/DDBJ whole genome shotgun (WGS) entry which is preliminary data.</text>
</comment>
<reference evidence="13 14" key="1">
    <citation type="journal article" date="2019" name="Int. J. Syst. Evol. Microbiol.">
        <title>The Global Catalogue of Microorganisms (GCM) 10K type strain sequencing project: providing services to taxonomists for standard genome sequencing and annotation.</title>
        <authorList>
            <consortium name="The Broad Institute Genomics Platform"/>
            <consortium name="The Broad Institute Genome Sequencing Center for Infectious Disease"/>
            <person name="Wu L."/>
            <person name="Ma J."/>
        </authorList>
    </citation>
    <scope>NUCLEOTIDE SEQUENCE [LARGE SCALE GENOMIC DNA]</scope>
    <source>
        <strain evidence="13 14">CGMCC 1.15824</strain>
    </source>
</reference>